<reference evidence="2 3" key="1">
    <citation type="submission" date="2019-06" db="EMBL/GenBank/DDBJ databases">
        <title>Sequencing the genomes of 1000 actinobacteria strains.</title>
        <authorList>
            <person name="Klenk H.-P."/>
        </authorList>
    </citation>
    <scope>NUCLEOTIDE SEQUENCE [LARGE SCALE GENOMIC DNA]</scope>
    <source>
        <strain evidence="2 3">DSM 43866</strain>
    </source>
</reference>
<evidence type="ECO:0000313" key="2">
    <source>
        <dbReference type="EMBL" id="TWG10517.1"/>
    </source>
</evidence>
<dbReference type="Proteomes" id="UP000320239">
    <property type="component" value="Unassembled WGS sequence"/>
</dbReference>
<name>A0A561VFY8_ACTTI</name>
<sequence length="100" mass="11048">MAESHSAEPARWRHTIDLVIDSLAGRFARVEPRRAAAGCVDGLPANLAITTCWQVAERAGHARPDVEGRLMANKPGKRRFGNVRKLSSGRWQARYLGLDV</sequence>
<dbReference type="Pfam" id="PF26003">
    <property type="entry name" value="Integrase_N_phage"/>
    <property type="match status" value="1"/>
</dbReference>
<protein>
    <recommendedName>
        <fullName evidence="1">Phage L5-like integrase N-terminal domain-containing protein</fullName>
    </recommendedName>
</protein>
<dbReference type="InterPro" id="IPR058717">
    <property type="entry name" value="Phage_L5_Integrase_N"/>
</dbReference>
<evidence type="ECO:0000259" key="1">
    <source>
        <dbReference type="Pfam" id="PF26003"/>
    </source>
</evidence>
<organism evidence="2 3">
    <name type="scientific">Actinoplanes teichomyceticus</name>
    <dbReference type="NCBI Taxonomy" id="1867"/>
    <lineage>
        <taxon>Bacteria</taxon>
        <taxon>Bacillati</taxon>
        <taxon>Actinomycetota</taxon>
        <taxon>Actinomycetes</taxon>
        <taxon>Micromonosporales</taxon>
        <taxon>Micromonosporaceae</taxon>
        <taxon>Actinoplanes</taxon>
    </lineage>
</organism>
<dbReference type="EMBL" id="VIWY01000007">
    <property type="protein sequence ID" value="TWG10517.1"/>
    <property type="molecule type" value="Genomic_DNA"/>
</dbReference>
<accession>A0A561VFY8</accession>
<comment type="caution">
    <text evidence="2">The sequence shown here is derived from an EMBL/GenBank/DDBJ whole genome shotgun (WGS) entry which is preliminary data.</text>
</comment>
<feature type="domain" description="Phage L5-like integrase N-terminal" evidence="1">
    <location>
        <begin position="79"/>
        <end position="99"/>
    </location>
</feature>
<dbReference type="AlphaFoldDB" id="A0A561VFY8"/>
<gene>
    <name evidence="2" type="ORF">FHX34_1077</name>
</gene>
<keyword evidence="3" id="KW-1185">Reference proteome</keyword>
<evidence type="ECO:0000313" key="3">
    <source>
        <dbReference type="Proteomes" id="UP000320239"/>
    </source>
</evidence>
<proteinExistence type="predicted"/>